<reference evidence="4" key="1">
    <citation type="journal article" date="2014" name="Front. Microbiol.">
        <title>High frequency of phylogenetically diverse reductive dehalogenase-homologous genes in deep subseafloor sedimentary metagenomes.</title>
        <authorList>
            <person name="Kawai M."/>
            <person name="Futagami T."/>
            <person name="Toyoda A."/>
            <person name="Takaki Y."/>
            <person name="Nishi S."/>
            <person name="Hori S."/>
            <person name="Arai W."/>
            <person name="Tsubouchi T."/>
            <person name="Morono Y."/>
            <person name="Uchiyama I."/>
            <person name="Ito T."/>
            <person name="Fujiyama A."/>
            <person name="Inagaki F."/>
            <person name="Takami H."/>
        </authorList>
    </citation>
    <scope>NUCLEOTIDE SEQUENCE</scope>
    <source>
        <strain evidence="4">Expedition CK06-06</strain>
    </source>
</reference>
<dbReference type="Gene3D" id="3.40.50.300">
    <property type="entry name" value="P-loop containing nucleotide triphosphate hydrolases"/>
    <property type="match status" value="1"/>
</dbReference>
<comment type="caution">
    <text evidence="4">The sequence shown here is derived from an EMBL/GenBank/DDBJ whole genome shotgun (WGS) entry which is preliminary data.</text>
</comment>
<dbReference type="Pfam" id="PF00005">
    <property type="entry name" value="ABC_tran"/>
    <property type="match status" value="1"/>
</dbReference>
<dbReference type="EMBL" id="BARW01041587">
    <property type="protein sequence ID" value="GAJ16954.1"/>
    <property type="molecule type" value="Genomic_DNA"/>
</dbReference>
<dbReference type="PANTHER" id="PTHR43790:SF4">
    <property type="entry name" value="GUANOSINE IMPORT ATP-BINDING PROTEIN NUPO"/>
    <property type="match status" value="1"/>
</dbReference>
<dbReference type="InterPro" id="IPR027417">
    <property type="entry name" value="P-loop_NTPase"/>
</dbReference>
<dbReference type="PANTHER" id="PTHR43790">
    <property type="entry name" value="CARBOHYDRATE TRANSPORT ATP-BINDING PROTEIN MG119-RELATED"/>
    <property type="match status" value="1"/>
</dbReference>
<keyword evidence="1" id="KW-0547">Nucleotide-binding</keyword>
<dbReference type="GO" id="GO:0005524">
    <property type="term" value="F:ATP binding"/>
    <property type="evidence" value="ECO:0007669"/>
    <property type="project" value="UniProtKB-KW"/>
</dbReference>
<proteinExistence type="predicted"/>
<evidence type="ECO:0000256" key="1">
    <source>
        <dbReference type="ARBA" id="ARBA00022741"/>
    </source>
</evidence>
<dbReference type="GO" id="GO:0016887">
    <property type="term" value="F:ATP hydrolysis activity"/>
    <property type="evidence" value="ECO:0007669"/>
    <property type="project" value="InterPro"/>
</dbReference>
<dbReference type="SUPFAM" id="SSF52540">
    <property type="entry name" value="P-loop containing nucleoside triphosphate hydrolases"/>
    <property type="match status" value="1"/>
</dbReference>
<feature type="domain" description="ABC transporter" evidence="3">
    <location>
        <begin position="34"/>
        <end position="81"/>
    </location>
</feature>
<sequence>MIGHSKLGNVRKEDEPLFELRGITKAFPNVLANDNIDLDIWKGEIHALLGENGAGKSTLSKILYGFYKLDSGEIRFRNKIVHFHS</sequence>
<evidence type="ECO:0000313" key="4">
    <source>
        <dbReference type="EMBL" id="GAJ16954.1"/>
    </source>
</evidence>
<dbReference type="InterPro" id="IPR003439">
    <property type="entry name" value="ABC_transporter-like_ATP-bd"/>
</dbReference>
<accession>X1UHG0</accession>
<gene>
    <name evidence="4" type="ORF">S12H4_62180</name>
</gene>
<dbReference type="InterPro" id="IPR050107">
    <property type="entry name" value="ABC_carbohydrate_import_ATPase"/>
</dbReference>
<keyword evidence="2" id="KW-0067">ATP-binding</keyword>
<evidence type="ECO:0000256" key="2">
    <source>
        <dbReference type="ARBA" id="ARBA00022840"/>
    </source>
</evidence>
<organism evidence="4">
    <name type="scientific">marine sediment metagenome</name>
    <dbReference type="NCBI Taxonomy" id="412755"/>
    <lineage>
        <taxon>unclassified sequences</taxon>
        <taxon>metagenomes</taxon>
        <taxon>ecological metagenomes</taxon>
    </lineage>
</organism>
<name>X1UHG0_9ZZZZ</name>
<evidence type="ECO:0000259" key="3">
    <source>
        <dbReference type="Pfam" id="PF00005"/>
    </source>
</evidence>
<feature type="non-terminal residue" evidence="4">
    <location>
        <position position="85"/>
    </location>
</feature>
<protein>
    <recommendedName>
        <fullName evidence="3">ABC transporter domain-containing protein</fullName>
    </recommendedName>
</protein>
<dbReference type="AlphaFoldDB" id="X1UHG0"/>